<comment type="catalytic activity">
    <reaction evidence="8">
        <text>L-lysyl-[protein] + acetyl-CoA = N(6)-acetyl-L-lysyl-[protein] + CoA + H(+)</text>
        <dbReference type="Rhea" id="RHEA:45948"/>
        <dbReference type="Rhea" id="RHEA-COMP:9752"/>
        <dbReference type="Rhea" id="RHEA-COMP:10731"/>
        <dbReference type="ChEBI" id="CHEBI:15378"/>
        <dbReference type="ChEBI" id="CHEBI:29969"/>
        <dbReference type="ChEBI" id="CHEBI:57287"/>
        <dbReference type="ChEBI" id="CHEBI:57288"/>
        <dbReference type="ChEBI" id="CHEBI:61930"/>
        <dbReference type="EC" id="2.3.1.48"/>
    </reaction>
</comment>
<evidence type="ECO:0000256" key="6">
    <source>
        <dbReference type="ARBA" id="ARBA00023163"/>
    </source>
</evidence>
<evidence type="ECO:0000259" key="9">
    <source>
        <dbReference type="PROSITE" id="PS50952"/>
    </source>
</evidence>
<name>A0AAN5I283_9BILA</name>
<dbReference type="PANTHER" id="PTHR13808:SF1">
    <property type="entry name" value="HISTONE ACETYLTRANSFERASE"/>
    <property type="match status" value="1"/>
</dbReference>
<dbReference type="EC" id="2.3.1.48" evidence="2"/>
<organism evidence="10 11">
    <name type="scientific">Pristionchus mayeri</name>
    <dbReference type="NCBI Taxonomy" id="1317129"/>
    <lineage>
        <taxon>Eukaryota</taxon>
        <taxon>Metazoa</taxon>
        <taxon>Ecdysozoa</taxon>
        <taxon>Nematoda</taxon>
        <taxon>Chromadorea</taxon>
        <taxon>Rhabditida</taxon>
        <taxon>Rhabditina</taxon>
        <taxon>Diplogasteromorpha</taxon>
        <taxon>Diplogasteroidea</taxon>
        <taxon>Neodiplogasteridae</taxon>
        <taxon>Pristionchus</taxon>
    </lineage>
</organism>
<sequence length="101" mass="11941">MDPPEKCKVEKLWHTQYSNDLRHHMLSKLVRAMIPFVDPSEFGEEKVQCLIKYGRKTEKEFFECADDTEEYYHLVAEKIHKIFLNLGGKRKERLKARVSGA</sequence>
<evidence type="ECO:0000256" key="8">
    <source>
        <dbReference type="ARBA" id="ARBA00048017"/>
    </source>
</evidence>
<reference evidence="11" key="1">
    <citation type="submission" date="2022-10" db="EMBL/GenBank/DDBJ databases">
        <title>Genome assembly of Pristionchus species.</title>
        <authorList>
            <person name="Yoshida K."/>
            <person name="Sommer R.J."/>
        </authorList>
    </citation>
    <scope>NUCLEOTIDE SEQUENCE [LARGE SCALE GENOMIC DNA]</scope>
    <source>
        <strain evidence="11">RS5460</strain>
    </source>
</reference>
<gene>
    <name evidence="10" type="ORF">PMAYCL1PPCAC_19467</name>
</gene>
<accession>A0AAN5I283</accession>
<evidence type="ECO:0000256" key="1">
    <source>
        <dbReference type="ARBA" id="ARBA00004123"/>
    </source>
</evidence>
<dbReference type="GO" id="GO:0031490">
    <property type="term" value="F:chromatin DNA binding"/>
    <property type="evidence" value="ECO:0007669"/>
    <property type="project" value="TreeGrafter"/>
</dbReference>
<proteinExistence type="predicted"/>
<feature type="non-terminal residue" evidence="10">
    <location>
        <position position="101"/>
    </location>
</feature>
<evidence type="ECO:0000313" key="11">
    <source>
        <dbReference type="Proteomes" id="UP001328107"/>
    </source>
</evidence>
<dbReference type="InterPro" id="IPR013178">
    <property type="entry name" value="Histone_AcTrfase_Rtt109/CBP"/>
</dbReference>
<keyword evidence="4" id="KW-0156">Chromatin regulator</keyword>
<dbReference type="InterPro" id="IPR036529">
    <property type="entry name" value="KIX_dom_sf"/>
</dbReference>
<comment type="caution">
    <text evidence="10">The sequence shown here is derived from an EMBL/GenBank/DDBJ whole genome shotgun (WGS) entry which is preliminary data.</text>
</comment>
<dbReference type="Proteomes" id="UP001328107">
    <property type="component" value="Unassembled WGS sequence"/>
</dbReference>
<dbReference type="Pfam" id="PF02172">
    <property type="entry name" value="KIX"/>
    <property type="match status" value="1"/>
</dbReference>
<dbReference type="PROSITE" id="PS50952">
    <property type="entry name" value="KIX"/>
    <property type="match status" value="1"/>
</dbReference>
<evidence type="ECO:0000256" key="5">
    <source>
        <dbReference type="ARBA" id="ARBA00023015"/>
    </source>
</evidence>
<dbReference type="GO" id="GO:0003713">
    <property type="term" value="F:transcription coactivator activity"/>
    <property type="evidence" value="ECO:0007669"/>
    <property type="project" value="TreeGrafter"/>
</dbReference>
<dbReference type="Gene3D" id="1.10.246.20">
    <property type="entry name" value="Coactivator CBP, KIX domain"/>
    <property type="match status" value="1"/>
</dbReference>
<keyword evidence="3" id="KW-0808">Transferase</keyword>
<protein>
    <recommendedName>
        <fullName evidence="2">histone acetyltransferase</fullName>
        <ecNumber evidence="2">2.3.1.48</ecNumber>
    </recommendedName>
</protein>
<evidence type="ECO:0000256" key="3">
    <source>
        <dbReference type="ARBA" id="ARBA00022679"/>
    </source>
</evidence>
<dbReference type="GO" id="GO:0045944">
    <property type="term" value="P:positive regulation of transcription by RNA polymerase II"/>
    <property type="evidence" value="ECO:0007669"/>
    <property type="project" value="TreeGrafter"/>
</dbReference>
<dbReference type="PANTHER" id="PTHR13808">
    <property type="entry name" value="CBP/P300-RELATED"/>
    <property type="match status" value="1"/>
</dbReference>
<dbReference type="GO" id="GO:0005634">
    <property type="term" value="C:nucleus"/>
    <property type="evidence" value="ECO:0007669"/>
    <property type="project" value="UniProtKB-SubCell"/>
</dbReference>
<evidence type="ECO:0000313" key="10">
    <source>
        <dbReference type="EMBL" id="GMR49272.1"/>
    </source>
</evidence>
<dbReference type="GO" id="GO:0004402">
    <property type="term" value="F:histone acetyltransferase activity"/>
    <property type="evidence" value="ECO:0007669"/>
    <property type="project" value="InterPro"/>
</dbReference>
<dbReference type="SUPFAM" id="SSF47040">
    <property type="entry name" value="Kix domain of CBP (creb binding protein)"/>
    <property type="match status" value="1"/>
</dbReference>
<dbReference type="EMBL" id="BTRK01000004">
    <property type="protein sequence ID" value="GMR49272.1"/>
    <property type="molecule type" value="Genomic_DNA"/>
</dbReference>
<keyword evidence="7" id="KW-0539">Nucleus</keyword>
<dbReference type="AlphaFoldDB" id="A0AAN5I283"/>
<evidence type="ECO:0000256" key="7">
    <source>
        <dbReference type="ARBA" id="ARBA00023242"/>
    </source>
</evidence>
<keyword evidence="6" id="KW-0804">Transcription</keyword>
<feature type="domain" description="KIX" evidence="9">
    <location>
        <begin position="8"/>
        <end position="87"/>
    </location>
</feature>
<comment type="subcellular location">
    <subcellularLocation>
        <location evidence="1">Nucleus</location>
    </subcellularLocation>
</comment>
<evidence type="ECO:0000256" key="4">
    <source>
        <dbReference type="ARBA" id="ARBA00022853"/>
    </source>
</evidence>
<dbReference type="GO" id="GO:0005667">
    <property type="term" value="C:transcription regulator complex"/>
    <property type="evidence" value="ECO:0007669"/>
    <property type="project" value="TreeGrafter"/>
</dbReference>
<keyword evidence="5" id="KW-0805">Transcription regulation</keyword>
<dbReference type="GO" id="GO:0000123">
    <property type="term" value="C:histone acetyltransferase complex"/>
    <property type="evidence" value="ECO:0007669"/>
    <property type="project" value="TreeGrafter"/>
</dbReference>
<evidence type="ECO:0000256" key="2">
    <source>
        <dbReference type="ARBA" id="ARBA00013184"/>
    </source>
</evidence>
<keyword evidence="11" id="KW-1185">Reference proteome</keyword>
<dbReference type="InterPro" id="IPR003101">
    <property type="entry name" value="KIX_dom"/>
</dbReference>